<dbReference type="InterPro" id="IPR013011">
    <property type="entry name" value="PTS_EIIB_2"/>
</dbReference>
<keyword evidence="1 3" id="KW-0808">Transferase</keyword>
<proteinExistence type="predicted"/>
<evidence type="ECO:0000259" key="2">
    <source>
        <dbReference type="PROSITE" id="PS51099"/>
    </source>
</evidence>
<dbReference type="Gene3D" id="3.40.50.2300">
    <property type="match status" value="1"/>
</dbReference>
<dbReference type="PROSITE" id="PS51099">
    <property type="entry name" value="PTS_EIIB_TYPE_2"/>
    <property type="match status" value="1"/>
</dbReference>
<dbReference type="SUPFAM" id="SSF52794">
    <property type="entry name" value="PTS system IIB component-like"/>
    <property type="match status" value="1"/>
</dbReference>
<dbReference type="Pfam" id="PF02302">
    <property type="entry name" value="PTS_IIB"/>
    <property type="match status" value="1"/>
</dbReference>
<comment type="caution">
    <text evidence="3">The sequence shown here is derived from an EMBL/GenBank/DDBJ whole genome shotgun (WGS) entry which is preliminary data.</text>
</comment>
<dbReference type="EMBL" id="VSSQ01013040">
    <property type="protein sequence ID" value="MPM50610.1"/>
    <property type="molecule type" value="Genomic_DNA"/>
</dbReference>
<protein>
    <submittedName>
        <fullName evidence="3">PTS system galactitol-specific EIIB component</fullName>
        <ecNumber evidence="3">2.7.1.200</ecNumber>
    </submittedName>
</protein>
<reference evidence="3" key="1">
    <citation type="submission" date="2019-08" db="EMBL/GenBank/DDBJ databases">
        <authorList>
            <person name="Kucharzyk K."/>
            <person name="Murdoch R.W."/>
            <person name="Higgins S."/>
            <person name="Loffler F."/>
        </authorList>
    </citation>
    <scope>NUCLEOTIDE SEQUENCE</scope>
</reference>
<organism evidence="3">
    <name type="scientific">bioreactor metagenome</name>
    <dbReference type="NCBI Taxonomy" id="1076179"/>
    <lineage>
        <taxon>unclassified sequences</taxon>
        <taxon>metagenomes</taxon>
        <taxon>ecological metagenomes</taxon>
    </lineage>
</organism>
<dbReference type="GO" id="GO:0008982">
    <property type="term" value="F:protein-N(PI)-phosphohistidine-sugar phosphotransferase activity"/>
    <property type="evidence" value="ECO:0007669"/>
    <property type="project" value="InterPro"/>
</dbReference>
<dbReference type="AlphaFoldDB" id="A0A645ABR1"/>
<name>A0A645ABR1_9ZZZZ</name>
<accession>A0A645ABR1</accession>
<gene>
    <name evidence="3" type="primary">gatB_22</name>
    <name evidence="3" type="ORF">SDC9_97352</name>
</gene>
<dbReference type="InterPro" id="IPR003501">
    <property type="entry name" value="PTS_EIIB_2/3"/>
</dbReference>
<feature type="domain" description="PTS EIIB type-2" evidence="2">
    <location>
        <begin position="6"/>
        <end position="96"/>
    </location>
</feature>
<dbReference type="GO" id="GO:0009401">
    <property type="term" value="P:phosphoenolpyruvate-dependent sugar phosphotransferase system"/>
    <property type="evidence" value="ECO:0007669"/>
    <property type="project" value="InterPro"/>
</dbReference>
<evidence type="ECO:0000256" key="1">
    <source>
        <dbReference type="ARBA" id="ARBA00022679"/>
    </source>
</evidence>
<dbReference type="InterPro" id="IPR036095">
    <property type="entry name" value="PTS_EIIB-like_sf"/>
</dbReference>
<dbReference type="EC" id="2.7.1.200" evidence="3"/>
<evidence type="ECO:0000313" key="3">
    <source>
        <dbReference type="EMBL" id="MPM50610.1"/>
    </source>
</evidence>
<dbReference type="CDD" id="cd05566">
    <property type="entry name" value="PTS_IIB_galactitol"/>
    <property type="match status" value="1"/>
</dbReference>
<sequence>MTELKKTILVACGTAIATSTVMAVGIEEALRERGVYVQTRQCKTSEIKAHLEGVDLIVTTTSITGDFGVPIIRSLAFLTGIGKPQLIDDIIATLKK</sequence>